<comment type="caution">
    <text evidence="1">The sequence shown here is derived from an EMBL/GenBank/DDBJ whole genome shotgun (WGS) entry which is preliminary data.</text>
</comment>
<gene>
    <name evidence="1" type="ORF">O1611_g3743</name>
</gene>
<sequence>MAPGPKLSISCHCGAAKQIVHLRDKLPNTPQDIDLCHCYACRHNTGLLCVSYAGIERPDSIQGLVEYRSTTKTITRFFCATCGCHVFWRREITLGDSSNAEIGDDVSQGDWWAVATGVIEGSEEESGENDSEVPIRYAKHINTAGTKDGGLSPFIQSIEGSREVEVAEALGASLSSILTPTKTKESSEGEVLNAFCHCKTVRFHITRPNAASKLPRSNFADLIVPYKTGSPQIQNPEDDKWWLRPGLDSAVKGSKSLPGEELGPRRYLAGTCACRSCRLISGFEIQTWAFVPRANIFFHLDKTTSGASEEANIVPLDFEALPPNILRSYESREGVRREFCSHCGATVFWRDRWRPELIDVSVGLLDAAEGARADTWLDWWTGRVSFAEDAGLGKTGETARRAICLIDSLEEGLKRWGEERQKSTS</sequence>
<evidence type="ECO:0000313" key="2">
    <source>
        <dbReference type="Proteomes" id="UP001153332"/>
    </source>
</evidence>
<dbReference type="EMBL" id="JAPUUL010000634">
    <property type="protein sequence ID" value="KAJ8129885.1"/>
    <property type="molecule type" value="Genomic_DNA"/>
</dbReference>
<name>A0ACC2JQW4_9PEZI</name>
<organism evidence="1 2">
    <name type="scientific">Lasiodiplodia mahajangana</name>
    <dbReference type="NCBI Taxonomy" id="1108764"/>
    <lineage>
        <taxon>Eukaryota</taxon>
        <taxon>Fungi</taxon>
        <taxon>Dikarya</taxon>
        <taxon>Ascomycota</taxon>
        <taxon>Pezizomycotina</taxon>
        <taxon>Dothideomycetes</taxon>
        <taxon>Dothideomycetes incertae sedis</taxon>
        <taxon>Botryosphaeriales</taxon>
        <taxon>Botryosphaeriaceae</taxon>
        <taxon>Lasiodiplodia</taxon>
    </lineage>
</organism>
<evidence type="ECO:0000313" key="1">
    <source>
        <dbReference type="EMBL" id="KAJ8129885.1"/>
    </source>
</evidence>
<protein>
    <submittedName>
        <fullName evidence="1">Uncharacterized protein</fullName>
    </submittedName>
</protein>
<accession>A0ACC2JQW4</accession>
<reference evidence="1" key="1">
    <citation type="submission" date="2022-12" db="EMBL/GenBank/DDBJ databases">
        <title>Genome Sequence of Lasiodiplodia mahajangana.</title>
        <authorList>
            <person name="Buettner E."/>
        </authorList>
    </citation>
    <scope>NUCLEOTIDE SEQUENCE</scope>
    <source>
        <strain evidence="1">VT137</strain>
    </source>
</reference>
<keyword evidence="2" id="KW-1185">Reference proteome</keyword>
<proteinExistence type="predicted"/>
<dbReference type="Proteomes" id="UP001153332">
    <property type="component" value="Unassembled WGS sequence"/>
</dbReference>